<dbReference type="InterPro" id="IPR001789">
    <property type="entry name" value="Sig_transdc_resp-reg_receiver"/>
</dbReference>
<evidence type="ECO:0000259" key="6">
    <source>
        <dbReference type="PROSITE" id="PS50043"/>
    </source>
</evidence>
<dbReference type="InterPro" id="IPR058245">
    <property type="entry name" value="NreC/VraR/RcsB-like_REC"/>
</dbReference>
<keyword evidence="3" id="KW-0238">DNA-binding</keyword>
<sequence length="221" mass="24890">MIHVLIADDHSIVRLGIKQIICSLPGNMLVTEARTFDETISLIEARHFDLLILDINMPGGNNRQMIDAVKLRLPDIRILVCSAYEETLYALDYLQTGADGYIEKNSIDEEFKAAINAVLGGEKYISKAVRDQLIRKYTKQEEHSHSPFSGLSSREVEVMNLLTKGLPLVKIAEILHLQLTTVSTYKSRIFEKTGVKNVIALVEKVQMHQVVSPYREAVVKV</sequence>
<keyword evidence="2" id="KW-0805">Transcription regulation</keyword>
<dbReference type="Gene3D" id="3.40.50.2300">
    <property type="match status" value="1"/>
</dbReference>
<dbReference type="InterPro" id="IPR011006">
    <property type="entry name" value="CheY-like_superfamily"/>
</dbReference>
<dbReference type="InterPro" id="IPR016032">
    <property type="entry name" value="Sig_transdc_resp-reg_C-effctor"/>
</dbReference>
<evidence type="ECO:0000313" key="9">
    <source>
        <dbReference type="Proteomes" id="UP000552864"/>
    </source>
</evidence>
<dbReference type="SMART" id="SM00448">
    <property type="entry name" value="REC"/>
    <property type="match status" value="1"/>
</dbReference>
<name>A0A847SM14_9BACT</name>
<keyword evidence="9" id="KW-1185">Reference proteome</keyword>
<dbReference type="Pfam" id="PF00196">
    <property type="entry name" value="GerE"/>
    <property type="match status" value="1"/>
</dbReference>
<dbReference type="RefSeq" id="WP_168740859.1">
    <property type="nucleotide sequence ID" value="NZ_JABAHZ010000005.1"/>
</dbReference>
<dbReference type="SUPFAM" id="SSF46894">
    <property type="entry name" value="C-terminal effector domain of the bipartite response regulators"/>
    <property type="match status" value="1"/>
</dbReference>
<evidence type="ECO:0000256" key="2">
    <source>
        <dbReference type="ARBA" id="ARBA00023015"/>
    </source>
</evidence>
<dbReference type="EMBL" id="JABAHZ010000005">
    <property type="protein sequence ID" value="NLR81214.1"/>
    <property type="molecule type" value="Genomic_DNA"/>
</dbReference>
<dbReference type="AlphaFoldDB" id="A0A847SM14"/>
<evidence type="ECO:0000259" key="7">
    <source>
        <dbReference type="PROSITE" id="PS50110"/>
    </source>
</evidence>
<dbReference type="Proteomes" id="UP000552864">
    <property type="component" value="Unassembled WGS sequence"/>
</dbReference>
<dbReference type="PANTHER" id="PTHR43214:SF41">
    <property type="entry name" value="NITRATE_NITRITE RESPONSE REGULATOR PROTEIN NARP"/>
    <property type="match status" value="1"/>
</dbReference>
<dbReference type="PROSITE" id="PS50043">
    <property type="entry name" value="HTH_LUXR_2"/>
    <property type="match status" value="1"/>
</dbReference>
<dbReference type="SUPFAM" id="SSF52172">
    <property type="entry name" value="CheY-like"/>
    <property type="match status" value="1"/>
</dbReference>
<dbReference type="GO" id="GO:0000160">
    <property type="term" value="P:phosphorelay signal transduction system"/>
    <property type="evidence" value="ECO:0007669"/>
    <property type="project" value="InterPro"/>
</dbReference>
<evidence type="ECO:0000313" key="8">
    <source>
        <dbReference type="EMBL" id="NLR81214.1"/>
    </source>
</evidence>
<dbReference type="InterPro" id="IPR039420">
    <property type="entry name" value="WalR-like"/>
</dbReference>
<evidence type="ECO:0000256" key="4">
    <source>
        <dbReference type="ARBA" id="ARBA00023163"/>
    </source>
</evidence>
<accession>A0A847SM14</accession>
<keyword evidence="4" id="KW-0804">Transcription</keyword>
<dbReference type="CDD" id="cd17535">
    <property type="entry name" value="REC_NarL-like"/>
    <property type="match status" value="1"/>
</dbReference>
<dbReference type="CDD" id="cd06170">
    <property type="entry name" value="LuxR_C_like"/>
    <property type="match status" value="1"/>
</dbReference>
<evidence type="ECO:0000256" key="1">
    <source>
        <dbReference type="ARBA" id="ARBA00022553"/>
    </source>
</evidence>
<evidence type="ECO:0000256" key="5">
    <source>
        <dbReference type="PROSITE-ProRule" id="PRU00169"/>
    </source>
</evidence>
<reference evidence="8 9" key="1">
    <citation type="submission" date="2020-04" db="EMBL/GenBank/DDBJ databases">
        <authorList>
            <person name="Yin C."/>
        </authorList>
    </citation>
    <scope>NUCLEOTIDE SEQUENCE [LARGE SCALE GENOMIC DNA]</scope>
    <source>
        <strain evidence="8 9">Ak56</strain>
    </source>
</reference>
<feature type="modified residue" description="4-aspartylphosphate" evidence="5">
    <location>
        <position position="54"/>
    </location>
</feature>
<gene>
    <name evidence="8" type="ORF">HGH91_21480</name>
</gene>
<comment type="caution">
    <text evidence="8">The sequence shown here is derived from an EMBL/GenBank/DDBJ whole genome shotgun (WGS) entry which is preliminary data.</text>
</comment>
<dbReference type="InterPro" id="IPR000792">
    <property type="entry name" value="Tscrpt_reg_LuxR_C"/>
</dbReference>
<protein>
    <submittedName>
        <fullName evidence="8">Response regulator transcription factor</fullName>
    </submittedName>
</protein>
<dbReference type="GO" id="GO:0003677">
    <property type="term" value="F:DNA binding"/>
    <property type="evidence" value="ECO:0007669"/>
    <property type="project" value="UniProtKB-KW"/>
</dbReference>
<dbReference type="PANTHER" id="PTHR43214">
    <property type="entry name" value="TWO-COMPONENT RESPONSE REGULATOR"/>
    <property type="match status" value="1"/>
</dbReference>
<dbReference type="SMART" id="SM00421">
    <property type="entry name" value="HTH_LUXR"/>
    <property type="match status" value="1"/>
</dbReference>
<feature type="domain" description="HTH luxR-type" evidence="6">
    <location>
        <begin position="144"/>
        <end position="209"/>
    </location>
</feature>
<keyword evidence="1 5" id="KW-0597">Phosphoprotein</keyword>
<dbReference type="Pfam" id="PF00072">
    <property type="entry name" value="Response_reg"/>
    <property type="match status" value="1"/>
</dbReference>
<dbReference type="GO" id="GO:0006355">
    <property type="term" value="P:regulation of DNA-templated transcription"/>
    <property type="evidence" value="ECO:0007669"/>
    <property type="project" value="InterPro"/>
</dbReference>
<dbReference type="PRINTS" id="PR00038">
    <property type="entry name" value="HTHLUXR"/>
</dbReference>
<evidence type="ECO:0000256" key="3">
    <source>
        <dbReference type="ARBA" id="ARBA00023125"/>
    </source>
</evidence>
<feature type="domain" description="Response regulatory" evidence="7">
    <location>
        <begin position="3"/>
        <end position="119"/>
    </location>
</feature>
<organism evidence="8 9">
    <name type="scientific">Chitinophaga eiseniae</name>
    <dbReference type="NCBI Taxonomy" id="634771"/>
    <lineage>
        <taxon>Bacteria</taxon>
        <taxon>Pseudomonadati</taxon>
        <taxon>Bacteroidota</taxon>
        <taxon>Chitinophagia</taxon>
        <taxon>Chitinophagales</taxon>
        <taxon>Chitinophagaceae</taxon>
        <taxon>Chitinophaga</taxon>
    </lineage>
</organism>
<proteinExistence type="predicted"/>
<dbReference type="PROSITE" id="PS50110">
    <property type="entry name" value="RESPONSE_REGULATORY"/>
    <property type="match status" value="1"/>
</dbReference>